<name>A0AAV4X0D4_9ARAC</name>
<accession>A0AAV4X0D4</accession>
<evidence type="ECO:0000313" key="1">
    <source>
        <dbReference type="EMBL" id="GIY88600.1"/>
    </source>
</evidence>
<protein>
    <recommendedName>
        <fullName evidence="3">LAGLIDADG homing endonuclease</fullName>
    </recommendedName>
</protein>
<dbReference type="Proteomes" id="UP001054837">
    <property type="component" value="Unassembled WGS sequence"/>
</dbReference>
<dbReference type="EMBL" id="BPLQ01015510">
    <property type="protein sequence ID" value="GIY88600.1"/>
    <property type="molecule type" value="Genomic_DNA"/>
</dbReference>
<dbReference type="AlphaFoldDB" id="A0AAV4X0D4"/>
<evidence type="ECO:0000313" key="2">
    <source>
        <dbReference type="Proteomes" id="UP001054837"/>
    </source>
</evidence>
<comment type="caution">
    <text evidence="1">The sequence shown here is derived from an EMBL/GenBank/DDBJ whole genome shotgun (WGS) entry which is preliminary data.</text>
</comment>
<proteinExistence type="predicted"/>
<keyword evidence="2" id="KW-1185">Reference proteome</keyword>
<evidence type="ECO:0008006" key="3">
    <source>
        <dbReference type="Google" id="ProtNLM"/>
    </source>
</evidence>
<reference evidence="1 2" key="1">
    <citation type="submission" date="2021-06" db="EMBL/GenBank/DDBJ databases">
        <title>Caerostris darwini draft genome.</title>
        <authorList>
            <person name="Kono N."/>
            <person name="Arakawa K."/>
        </authorList>
    </citation>
    <scope>NUCLEOTIDE SEQUENCE [LARGE SCALE GENOMIC DNA]</scope>
</reference>
<gene>
    <name evidence="1" type="ORF">CDAR_125461</name>
</gene>
<sequence>MYRFIFVYPSSLEIWVQHRSSKGGLGPKIIAFFKRDLSENSWLLQNMRPLGEFYDCFKMKFWGRFKIGDLKENSGAVSKYKTSRRIPWVLQNMRALGELGACFKI</sequence>
<organism evidence="1 2">
    <name type="scientific">Caerostris darwini</name>
    <dbReference type="NCBI Taxonomy" id="1538125"/>
    <lineage>
        <taxon>Eukaryota</taxon>
        <taxon>Metazoa</taxon>
        <taxon>Ecdysozoa</taxon>
        <taxon>Arthropoda</taxon>
        <taxon>Chelicerata</taxon>
        <taxon>Arachnida</taxon>
        <taxon>Araneae</taxon>
        <taxon>Araneomorphae</taxon>
        <taxon>Entelegynae</taxon>
        <taxon>Araneoidea</taxon>
        <taxon>Araneidae</taxon>
        <taxon>Caerostris</taxon>
    </lineage>
</organism>